<feature type="compositionally biased region" description="Polar residues" evidence="1">
    <location>
        <begin position="1"/>
        <end position="20"/>
    </location>
</feature>
<protein>
    <submittedName>
        <fullName evidence="2">Uncharacterized protein</fullName>
    </submittedName>
</protein>
<evidence type="ECO:0000313" key="3">
    <source>
        <dbReference type="Proteomes" id="UP001140949"/>
    </source>
</evidence>
<gene>
    <name evidence="2" type="ORF">M6B38_220590</name>
</gene>
<feature type="compositionally biased region" description="Basic and acidic residues" evidence="1">
    <location>
        <begin position="179"/>
        <end position="188"/>
    </location>
</feature>
<feature type="region of interest" description="Disordered" evidence="1">
    <location>
        <begin position="1"/>
        <end position="51"/>
    </location>
</feature>
<reference evidence="2" key="2">
    <citation type="submission" date="2023-04" db="EMBL/GenBank/DDBJ databases">
        <authorList>
            <person name="Bruccoleri R.E."/>
            <person name="Oakeley E.J."/>
            <person name="Faust A.-M."/>
            <person name="Dessus-Babus S."/>
            <person name="Altorfer M."/>
            <person name="Burckhardt D."/>
            <person name="Oertli M."/>
            <person name="Naumann U."/>
            <person name="Petersen F."/>
            <person name="Wong J."/>
        </authorList>
    </citation>
    <scope>NUCLEOTIDE SEQUENCE</scope>
    <source>
        <strain evidence="2">GSM-AAB239-AS_SAM_17_03QT</strain>
        <tissue evidence="2">Leaf</tissue>
    </source>
</reference>
<feature type="region of interest" description="Disordered" evidence="1">
    <location>
        <begin position="65"/>
        <end position="126"/>
    </location>
</feature>
<organism evidence="2 3">
    <name type="scientific">Iris pallida</name>
    <name type="common">Sweet iris</name>
    <dbReference type="NCBI Taxonomy" id="29817"/>
    <lineage>
        <taxon>Eukaryota</taxon>
        <taxon>Viridiplantae</taxon>
        <taxon>Streptophyta</taxon>
        <taxon>Embryophyta</taxon>
        <taxon>Tracheophyta</taxon>
        <taxon>Spermatophyta</taxon>
        <taxon>Magnoliopsida</taxon>
        <taxon>Liliopsida</taxon>
        <taxon>Asparagales</taxon>
        <taxon>Iridaceae</taxon>
        <taxon>Iridoideae</taxon>
        <taxon>Irideae</taxon>
        <taxon>Iris</taxon>
    </lineage>
</organism>
<accession>A0AAX6DYM0</accession>
<dbReference type="AlphaFoldDB" id="A0AAX6DYM0"/>
<feature type="region of interest" description="Disordered" evidence="1">
    <location>
        <begin position="209"/>
        <end position="239"/>
    </location>
</feature>
<dbReference type="Proteomes" id="UP001140949">
    <property type="component" value="Unassembled WGS sequence"/>
</dbReference>
<evidence type="ECO:0000256" key="1">
    <source>
        <dbReference type="SAM" id="MobiDB-lite"/>
    </source>
</evidence>
<comment type="caution">
    <text evidence="2">The sequence shown here is derived from an EMBL/GenBank/DDBJ whole genome shotgun (WGS) entry which is preliminary data.</text>
</comment>
<evidence type="ECO:0000313" key="2">
    <source>
        <dbReference type="EMBL" id="KAJ6796853.1"/>
    </source>
</evidence>
<proteinExistence type="predicted"/>
<keyword evidence="3" id="KW-1185">Reference proteome</keyword>
<feature type="compositionally biased region" description="Polar residues" evidence="1">
    <location>
        <begin position="65"/>
        <end position="81"/>
    </location>
</feature>
<dbReference type="EMBL" id="JANAVB010041219">
    <property type="protein sequence ID" value="KAJ6796853.1"/>
    <property type="molecule type" value="Genomic_DNA"/>
</dbReference>
<feature type="region of interest" description="Disordered" evidence="1">
    <location>
        <begin position="175"/>
        <end position="195"/>
    </location>
</feature>
<sequence>MSPSLPCTMRPRTSNHQSNRSVRRRGRTTPFLRPPASIQYNNQRVQPRVRPRESVSVYLYQSASSNPLHQSTQGISYPTSGHDSESKKFTQTLTRFRPPESPASAPTGRRSGSRRDHATASPSTRISYTTSSYRIAASSTLLTTPSRPRVVRVCIFSWRNPPQPREPPPLGWGAVARAEPPHHPRSGDHAASPRSSLLRTVRPLLASESLVSRSGHRARRLSLPTAPDPRLPHTAVLKR</sequence>
<name>A0AAX6DYM0_IRIPA</name>
<reference evidence="2" key="1">
    <citation type="journal article" date="2023" name="GigaByte">
        <title>Genome assembly of the bearded iris, Iris pallida Lam.</title>
        <authorList>
            <person name="Bruccoleri R.E."/>
            <person name="Oakeley E.J."/>
            <person name="Faust A.M.E."/>
            <person name="Altorfer M."/>
            <person name="Dessus-Babus S."/>
            <person name="Burckhardt D."/>
            <person name="Oertli M."/>
            <person name="Naumann U."/>
            <person name="Petersen F."/>
            <person name="Wong J."/>
        </authorList>
    </citation>
    <scope>NUCLEOTIDE SEQUENCE</scope>
    <source>
        <strain evidence="2">GSM-AAB239-AS_SAM_17_03QT</strain>
    </source>
</reference>